<reference evidence="1" key="1">
    <citation type="submission" date="2023-10" db="EMBL/GenBank/DDBJ databases">
        <authorList>
            <person name="Chen Y."/>
            <person name="Shah S."/>
            <person name="Dougan E. K."/>
            <person name="Thang M."/>
            <person name="Chan C."/>
        </authorList>
    </citation>
    <scope>NUCLEOTIDE SEQUENCE [LARGE SCALE GENOMIC DNA]</scope>
</reference>
<keyword evidence="2" id="KW-1185">Reference proteome</keyword>
<comment type="caution">
    <text evidence="1">The sequence shown here is derived from an EMBL/GenBank/DDBJ whole genome shotgun (WGS) entry which is preliminary data.</text>
</comment>
<sequence length="167" mass="17152">GAAPTRGGCCRTSAGAMAPWRACGMPLGGLGPHAGTPPASSHEDFLFGSAAPGHEHGVASAAASSFLGADQSAHHAPGTDSMHVSMAGIGIASGLRSARMALMVTGGMCNKLFGLGMMGVLVYQCVKSERDREALLQRQRQSERQPELVRGVAKRYGSVQSASQAME</sequence>
<accession>A0ABN9TID3</accession>
<dbReference type="Proteomes" id="UP001189429">
    <property type="component" value="Unassembled WGS sequence"/>
</dbReference>
<protein>
    <recommendedName>
        <fullName evidence="3">Cytochrome c oxidase assembly protein COX20, mitochondrial</fullName>
    </recommendedName>
</protein>
<organism evidence="1 2">
    <name type="scientific">Prorocentrum cordatum</name>
    <dbReference type="NCBI Taxonomy" id="2364126"/>
    <lineage>
        <taxon>Eukaryota</taxon>
        <taxon>Sar</taxon>
        <taxon>Alveolata</taxon>
        <taxon>Dinophyceae</taxon>
        <taxon>Prorocentrales</taxon>
        <taxon>Prorocentraceae</taxon>
        <taxon>Prorocentrum</taxon>
    </lineage>
</organism>
<evidence type="ECO:0000313" key="2">
    <source>
        <dbReference type="Proteomes" id="UP001189429"/>
    </source>
</evidence>
<dbReference type="EMBL" id="CAUYUJ010014758">
    <property type="protein sequence ID" value="CAK0845694.1"/>
    <property type="molecule type" value="Genomic_DNA"/>
</dbReference>
<proteinExistence type="predicted"/>
<gene>
    <name evidence="1" type="ORF">PCOR1329_LOCUS39412</name>
</gene>
<evidence type="ECO:0000313" key="1">
    <source>
        <dbReference type="EMBL" id="CAK0845694.1"/>
    </source>
</evidence>
<evidence type="ECO:0008006" key="3">
    <source>
        <dbReference type="Google" id="ProtNLM"/>
    </source>
</evidence>
<feature type="non-terminal residue" evidence="1">
    <location>
        <position position="1"/>
    </location>
</feature>
<name>A0ABN9TID3_9DINO</name>